<dbReference type="GO" id="GO:0005737">
    <property type="term" value="C:cytoplasm"/>
    <property type="evidence" value="ECO:0007669"/>
    <property type="project" value="TreeGrafter"/>
</dbReference>
<dbReference type="GO" id="GO:0005524">
    <property type="term" value="F:ATP binding"/>
    <property type="evidence" value="ECO:0007669"/>
    <property type="project" value="UniProtKB-UniRule"/>
</dbReference>
<dbReference type="EMBL" id="MEZK01000014">
    <property type="protein sequence ID" value="OGD62940.1"/>
    <property type="molecule type" value="Genomic_DNA"/>
</dbReference>
<dbReference type="Proteomes" id="UP000177006">
    <property type="component" value="Unassembled WGS sequence"/>
</dbReference>
<dbReference type="STRING" id="1797457.A2160_04205"/>
<proteinExistence type="predicted"/>
<dbReference type="GO" id="GO:0046872">
    <property type="term" value="F:metal ion binding"/>
    <property type="evidence" value="ECO:0007669"/>
    <property type="project" value="InterPro"/>
</dbReference>
<dbReference type="Pfam" id="PF08443">
    <property type="entry name" value="RimK"/>
    <property type="match status" value="1"/>
</dbReference>
<dbReference type="Gene3D" id="3.30.470.20">
    <property type="entry name" value="ATP-grasp fold, B domain"/>
    <property type="match status" value="2"/>
</dbReference>
<dbReference type="PROSITE" id="PS50975">
    <property type="entry name" value="ATP_GRASP"/>
    <property type="match status" value="1"/>
</dbReference>
<name>A0A1F5E6K8_9BACT</name>
<comment type="caution">
    <text evidence="3">The sequence shown here is derived from an EMBL/GenBank/DDBJ whole genome shotgun (WGS) entry which is preliminary data.</text>
</comment>
<evidence type="ECO:0000313" key="4">
    <source>
        <dbReference type="Proteomes" id="UP000177006"/>
    </source>
</evidence>
<accession>A0A1F5E6K8</accession>
<dbReference type="PANTHER" id="PTHR21621">
    <property type="entry name" value="RIBOSOMAL PROTEIN S6 MODIFICATION PROTEIN"/>
    <property type="match status" value="1"/>
</dbReference>
<reference evidence="3 4" key="1">
    <citation type="journal article" date="2016" name="Nat. Commun.">
        <title>Thousands of microbial genomes shed light on interconnected biogeochemical processes in an aquifer system.</title>
        <authorList>
            <person name="Anantharaman K."/>
            <person name="Brown C.T."/>
            <person name="Hug L.A."/>
            <person name="Sharon I."/>
            <person name="Castelle C.J."/>
            <person name="Probst A.J."/>
            <person name="Thomas B.C."/>
            <person name="Singh A."/>
            <person name="Wilkins M.J."/>
            <person name="Karaoz U."/>
            <person name="Brodie E.L."/>
            <person name="Williams K.H."/>
            <person name="Hubbard S.S."/>
            <person name="Banfield J.F."/>
        </authorList>
    </citation>
    <scope>NUCLEOTIDE SEQUENCE [LARGE SCALE GENOMIC DNA]</scope>
</reference>
<dbReference type="InterPro" id="IPR013651">
    <property type="entry name" value="ATP-grasp_RimK-type"/>
</dbReference>
<keyword evidence="1" id="KW-0547">Nucleotide-binding</keyword>
<dbReference type="AlphaFoldDB" id="A0A1F5E6K8"/>
<keyword evidence="1" id="KW-0067">ATP-binding</keyword>
<organism evidence="3 4">
    <name type="scientific">Candidatus Beckwithbacteria bacterium RBG_13_42_9</name>
    <dbReference type="NCBI Taxonomy" id="1797457"/>
    <lineage>
        <taxon>Bacteria</taxon>
        <taxon>Candidatus Beckwithiibacteriota</taxon>
    </lineage>
</organism>
<protein>
    <recommendedName>
        <fullName evidence="2">ATP-grasp domain-containing protein</fullName>
    </recommendedName>
</protein>
<evidence type="ECO:0000259" key="2">
    <source>
        <dbReference type="PROSITE" id="PS50975"/>
    </source>
</evidence>
<dbReference type="InterPro" id="IPR011761">
    <property type="entry name" value="ATP-grasp"/>
</dbReference>
<dbReference type="GO" id="GO:0009432">
    <property type="term" value="P:SOS response"/>
    <property type="evidence" value="ECO:0007669"/>
    <property type="project" value="TreeGrafter"/>
</dbReference>
<dbReference type="SUPFAM" id="SSF56059">
    <property type="entry name" value="Glutathione synthetase ATP-binding domain-like"/>
    <property type="match status" value="1"/>
</dbReference>
<dbReference type="GO" id="GO:0018169">
    <property type="term" value="F:ribosomal S6-glutamic acid ligase activity"/>
    <property type="evidence" value="ECO:0007669"/>
    <property type="project" value="TreeGrafter"/>
</dbReference>
<feature type="domain" description="ATP-grasp" evidence="2">
    <location>
        <begin position="72"/>
        <end position="328"/>
    </location>
</feature>
<dbReference type="PANTHER" id="PTHR21621:SF0">
    <property type="entry name" value="BETA-CITRYLGLUTAMATE SYNTHASE B-RELATED"/>
    <property type="match status" value="1"/>
</dbReference>
<evidence type="ECO:0000256" key="1">
    <source>
        <dbReference type="PROSITE-ProRule" id="PRU00409"/>
    </source>
</evidence>
<sequence length="331" mass="37925">MFDYPLEKIENTNIYLLLQAADKLGIGWTMLDDDRYEVLLEKNGLAHRFHAHSFKLNSQQSIRLTKHKYQTHRLLETHNVPVLTKIQVKSEKEYLKIYDQIPFPQVIKPAEGEKGRDVYLNIPNQATALKALGFVLRNYFSAIVEPYFLGQDIRILVLNHQAIGLSRRHPPEVVGNGLDTVSQLIKAENQHRRILNQKSGIRMLNRINNFKRIAWYLEKQGLSLSSVIKKGKSLKLQELPNYSAGGWVETLDVSQIHPDFISLSEKMSRLADLTIVGIDWLIKDLPKPPAEANCAVLELNSDPGLRLHDLPNQGRSQHIAEEVLKYIFDLK</sequence>
<gene>
    <name evidence="3" type="ORF">A2160_04205</name>
</gene>
<evidence type="ECO:0000313" key="3">
    <source>
        <dbReference type="EMBL" id="OGD62940.1"/>
    </source>
</evidence>